<dbReference type="GO" id="GO:0008861">
    <property type="term" value="F:formate C-acetyltransferase activity"/>
    <property type="evidence" value="ECO:0007669"/>
    <property type="project" value="TreeGrafter"/>
</dbReference>
<dbReference type="EMBL" id="PGGS01002084">
    <property type="protein sequence ID" value="PNG99825.1"/>
    <property type="molecule type" value="Genomic_DNA"/>
</dbReference>
<keyword evidence="6" id="KW-1185">Reference proteome</keyword>
<dbReference type="EMBL" id="PGGS01001489">
    <property type="protein sequence ID" value="PNH00338.1"/>
    <property type="molecule type" value="Genomic_DNA"/>
</dbReference>
<dbReference type="SUPFAM" id="SSF51998">
    <property type="entry name" value="PFL-like glycyl radical enzymes"/>
    <property type="match status" value="1"/>
</dbReference>
<keyword evidence="5" id="KW-0808">Transferase</keyword>
<evidence type="ECO:0000256" key="1">
    <source>
        <dbReference type="ARBA" id="ARBA00022818"/>
    </source>
</evidence>
<protein>
    <submittedName>
        <fullName evidence="5">Formate acetyltransferase</fullName>
    </submittedName>
</protein>
<dbReference type="AlphaFoldDB" id="A0A2J7ZJ96"/>
<dbReference type="PROSITE" id="PS00850">
    <property type="entry name" value="GLY_RADICAL_1"/>
    <property type="match status" value="1"/>
</dbReference>
<dbReference type="InterPro" id="IPR050244">
    <property type="entry name" value="Auton_GlycylRad_Cofactor"/>
</dbReference>
<sequence>MMTWRRASIFFRRPCQHRTIVSASPWKPSITVQQVGGKTLVDLNLYPPGSLDGLSETERHEKLQQDLSRRAGAEPGPRVRNLVSLIDGYFKQGGMHININVLNKKTLEDAMEHPEQYPGLTIRVSGYAVHFARLTREQQLEVIARTFHDQM</sequence>
<feature type="domain" description="Glycine radical" evidence="3">
    <location>
        <begin position="30"/>
        <end position="151"/>
    </location>
</feature>
<dbReference type="OrthoDB" id="76259at2759"/>
<comment type="caution">
    <text evidence="5">The sequence shown here is derived from an EMBL/GenBank/DDBJ whole genome shotgun (WGS) entry which is preliminary data.</text>
</comment>
<dbReference type="Gene3D" id="3.20.70.20">
    <property type="match status" value="1"/>
</dbReference>
<dbReference type="InterPro" id="IPR019777">
    <property type="entry name" value="Form_AcTrfase_GR_CS"/>
</dbReference>
<evidence type="ECO:0000256" key="2">
    <source>
        <dbReference type="PROSITE-ProRule" id="PRU00493"/>
    </source>
</evidence>
<dbReference type="Proteomes" id="UP000236333">
    <property type="component" value="Unassembled WGS sequence"/>
</dbReference>
<organism evidence="5 6">
    <name type="scientific">Tetrabaena socialis</name>
    <dbReference type="NCBI Taxonomy" id="47790"/>
    <lineage>
        <taxon>Eukaryota</taxon>
        <taxon>Viridiplantae</taxon>
        <taxon>Chlorophyta</taxon>
        <taxon>core chlorophytes</taxon>
        <taxon>Chlorophyceae</taxon>
        <taxon>CS clade</taxon>
        <taxon>Chlamydomonadales</taxon>
        <taxon>Tetrabaenaceae</taxon>
        <taxon>Tetrabaena</taxon>
    </lineage>
</organism>
<evidence type="ECO:0000259" key="3">
    <source>
        <dbReference type="PROSITE" id="PS51149"/>
    </source>
</evidence>
<feature type="modified residue" description="Glycine radical" evidence="2">
    <location>
        <position position="126"/>
    </location>
</feature>
<evidence type="ECO:0000313" key="5">
    <source>
        <dbReference type="EMBL" id="PNH00338.1"/>
    </source>
</evidence>
<dbReference type="GO" id="GO:0005829">
    <property type="term" value="C:cytosol"/>
    <property type="evidence" value="ECO:0007669"/>
    <property type="project" value="TreeGrafter"/>
</dbReference>
<gene>
    <name evidence="5" type="ORF">TSOC_013845</name>
    <name evidence="4" type="ORF">TSOC_014384</name>
</gene>
<keyword evidence="1 2" id="KW-0556">Organic radical</keyword>
<proteinExistence type="predicted"/>
<dbReference type="PANTHER" id="PTHR30191:SF0">
    <property type="entry name" value="FORMATE ACETYLTRANSFERASE 1"/>
    <property type="match status" value="1"/>
</dbReference>
<evidence type="ECO:0000313" key="6">
    <source>
        <dbReference type="Proteomes" id="UP000236333"/>
    </source>
</evidence>
<dbReference type="PROSITE" id="PS51149">
    <property type="entry name" value="GLY_RADICAL_2"/>
    <property type="match status" value="1"/>
</dbReference>
<dbReference type="PANTHER" id="PTHR30191">
    <property type="entry name" value="FORMATE ACETYLTRANSFERASE"/>
    <property type="match status" value="1"/>
</dbReference>
<evidence type="ECO:0000313" key="4">
    <source>
        <dbReference type="EMBL" id="PNG99825.1"/>
    </source>
</evidence>
<accession>A0A2J7ZJ96</accession>
<name>A0A2J7ZJ96_9CHLO</name>
<reference evidence="5 6" key="1">
    <citation type="journal article" date="2017" name="Mol. Biol. Evol.">
        <title>The 4-celled Tetrabaena socialis nuclear genome reveals the essential components for genetic control of cell number at the origin of multicellularity in the volvocine lineage.</title>
        <authorList>
            <person name="Featherston J."/>
            <person name="Arakaki Y."/>
            <person name="Hanschen E.R."/>
            <person name="Ferris P.J."/>
            <person name="Michod R.E."/>
            <person name="Olson B.J.S.C."/>
            <person name="Nozaki H."/>
            <person name="Durand P.M."/>
        </authorList>
    </citation>
    <scope>NUCLEOTIDE SEQUENCE [LARGE SCALE GENOMIC DNA]</scope>
    <source>
        <strain evidence="5 6">NIES-571</strain>
    </source>
</reference>
<dbReference type="Pfam" id="PF01228">
    <property type="entry name" value="Gly_radical"/>
    <property type="match status" value="1"/>
</dbReference>
<dbReference type="InterPro" id="IPR001150">
    <property type="entry name" value="Gly_radical"/>
</dbReference>